<dbReference type="GO" id="GO:0000076">
    <property type="term" value="P:DNA replication checkpoint signaling"/>
    <property type="evidence" value="ECO:0007669"/>
    <property type="project" value="TreeGrafter"/>
</dbReference>
<proteinExistence type="predicted"/>
<feature type="compositionally biased region" description="Basic residues" evidence="1">
    <location>
        <begin position="619"/>
        <end position="629"/>
    </location>
</feature>
<accession>A0A0F7UDG9</accession>
<feature type="compositionally biased region" description="Basic and acidic residues" evidence="1">
    <location>
        <begin position="721"/>
        <end position="741"/>
    </location>
</feature>
<sequence>MEVELSFAEALVFRRALNALRSVCKDIRVYVHRNSLHLEGLNDSRTAWMQVAFARCFFSSFRLPRRSNAARSARTGVAAATSNEAVQGGDVSADSDTAEERFEATVSGKQLWKAIAKAVSPSGSTSGRGTLTLDRMLIKGILSSTHRGATGSSALSLTFFFRGLPVTQTVLISAVHAPHTLPVFIRWKRRHVIAMPARSWTKLLDEYLLNPENVTLVHDVAGEALKVQSEWQPHAQHRRDRENAEEAKQTAAFQGLYGEIVLERNHFDSLVFDSRLPAFSHLTFSSRELRVTAALCEHFDAAMTVSYRLPGRPVVCCFGAAAPLAAGSLQEETPVSASSSASSDASTAVFVPHQVLRQALRRVQEEFEAARGMDRLSSDAGVFTPPDRSNASSGEKACGDGRGPGEDEGAWGGRGRQERRGALRDKHRASRAWAGFVWISTSPLDLADGSVSDDVASVWGDDYLDYVELYRQLEEPIPGGVEEFFASASAPSSLSFSSASQPSKGDKRRSPPEPKAPEARERNARQRTDRETRKAREETGGRGTSGSQTFERRERAWEEAGTSGTAECATGNGLEQTVPHEDASTISASFFEEDAEGRAASRIFQPGREENGDSDGARPKARSALRRLRQWSSSSGGPDEAARLGEASHAEKEGREDDEESVATWLGEDEEAEPEAVEVLPDSGEAETLDRDRHGDVAELDRQGQRDGSGTETKIAGGRPQGEDERTAELRKAQETSRETSRALARLWIEKGGLSGAAQVYRRLTSIFANLTLSGVSAGRSPRRRESGWRFPASSADEEEEPSGHFKERGGRKTAREERKKESGKKVSRETDASSTDEESISSVSLSDVEMPREWLATEEDWEAECVYT</sequence>
<dbReference type="GO" id="GO:0031573">
    <property type="term" value="P:mitotic intra-S DNA damage checkpoint signaling"/>
    <property type="evidence" value="ECO:0007669"/>
    <property type="project" value="TreeGrafter"/>
</dbReference>
<dbReference type="PANTHER" id="PTHR15237">
    <property type="entry name" value="DNA REPAIR PROTEIN RAD9"/>
    <property type="match status" value="1"/>
</dbReference>
<dbReference type="InterPro" id="IPR046938">
    <property type="entry name" value="DNA_clamp_sf"/>
</dbReference>
<feature type="compositionally biased region" description="Basic and acidic residues" evidence="1">
    <location>
        <begin position="688"/>
        <end position="705"/>
    </location>
</feature>
<feature type="region of interest" description="Disordered" evidence="1">
    <location>
        <begin position="493"/>
        <end position="741"/>
    </location>
</feature>
<dbReference type="GO" id="GO:0030896">
    <property type="term" value="C:checkpoint clamp complex"/>
    <property type="evidence" value="ECO:0007669"/>
    <property type="project" value="InterPro"/>
</dbReference>
<dbReference type="InterPro" id="IPR007268">
    <property type="entry name" value="Rad9/Ddc1"/>
</dbReference>
<feature type="region of interest" description="Disordered" evidence="1">
    <location>
        <begin position="378"/>
        <end position="424"/>
    </location>
</feature>
<feature type="compositionally biased region" description="Basic and acidic residues" evidence="1">
    <location>
        <begin position="504"/>
        <end position="540"/>
    </location>
</feature>
<dbReference type="SUPFAM" id="SSF55979">
    <property type="entry name" value="DNA clamp"/>
    <property type="match status" value="1"/>
</dbReference>
<dbReference type="Gene3D" id="3.70.10.10">
    <property type="match status" value="1"/>
</dbReference>
<organism evidence="2">
    <name type="scientific">Neospora caninum (strain Liverpool)</name>
    <dbReference type="NCBI Taxonomy" id="572307"/>
    <lineage>
        <taxon>Eukaryota</taxon>
        <taxon>Sar</taxon>
        <taxon>Alveolata</taxon>
        <taxon>Apicomplexa</taxon>
        <taxon>Conoidasida</taxon>
        <taxon>Coccidia</taxon>
        <taxon>Eucoccidiorida</taxon>
        <taxon>Eimeriorina</taxon>
        <taxon>Sarcocystidae</taxon>
        <taxon>Neospora</taxon>
    </lineage>
</organism>
<evidence type="ECO:0000256" key="1">
    <source>
        <dbReference type="SAM" id="MobiDB-lite"/>
    </source>
</evidence>
<evidence type="ECO:0000313" key="2">
    <source>
        <dbReference type="EMBL" id="CEL67141.1"/>
    </source>
</evidence>
<dbReference type="GO" id="GO:0071479">
    <property type="term" value="P:cellular response to ionizing radiation"/>
    <property type="evidence" value="ECO:0007669"/>
    <property type="project" value="TreeGrafter"/>
</dbReference>
<feature type="region of interest" description="Disordered" evidence="1">
    <location>
        <begin position="772"/>
        <end position="852"/>
    </location>
</feature>
<dbReference type="EMBL" id="LN714482">
    <property type="protein sequence ID" value="CEL67141.1"/>
    <property type="molecule type" value="Genomic_DNA"/>
</dbReference>
<feature type="compositionally biased region" description="Low complexity" evidence="1">
    <location>
        <begin position="493"/>
        <end position="503"/>
    </location>
</feature>
<name>A0A0F7UDG9_NEOCL</name>
<dbReference type="PANTHER" id="PTHR15237:SF0">
    <property type="entry name" value="CELL CYCLE CHECKPOINT CONTROL PROTEIN"/>
    <property type="match status" value="1"/>
</dbReference>
<dbReference type="GO" id="GO:0006281">
    <property type="term" value="P:DNA repair"/>
    <property type="evidence" value="ECO:0007669"/>
    <property type="project" value="TreeGrafter"/>
</dbReference>
<dbReference type="AlphaFoldDB" id="A0A0F7UDG9"/>
<feature type="compositionally biased region" description="Acidic residues" evidence="1">
    <location>
        <begin position="656"/>
        <end position="676"/>
    </location>
</feature>
<reference evidence="2" key="1">
    <citation type="journal article" date="2015" name="PLoS ONE">
        <title>Comprehensive Evaluation of Toxoplasma gondii VEG and Neospora caninum LIV Genomes with Tachyzoite Stage Transcriptome and Proteome Defines Novel Transcript Features.</title>
        <authorList>
            <person name="Ramaprasad A."/>
            <person name="Mourier T."/>
            <person name="Naeem R."/>
            <person name="Malas T.B."/>
            <person name="Moussa E."/>
            <person name="Panigrahi A."/>
            <person name="Vermont S.J."/>
            <person name="Otto T.D."/>
            <person name="Wastling J."/>
            <person name="Pain A."/>
        </authorList>
    </citation>
    <scope>NUCLEOTIDE SEQUENCE</scope>
    <source>
        <strain evidence="2">Liverpool</strain>
    </source>
</reference>
<feature type="compositionally biased region" description="Basic and acidic residues" evidence="1">
    <location>
        <begin position="802"/>
        <end position="832"/>
    </location>
</feature>
<feature type="compositionally biased region" description="Basic and acidic residues" evidence="1">
    <location>
        <begin position="640"/>
        <end position="655"/>
    </location>
</feature>
<feature type="compositionally biased region" description="Basic and acidic residues" evidence="1">
    <location>
        <begin position="607"/>
        <end position="618"/>
    </location>
</feature>
<gene>
    <name evidence="2" type="ORF">BN1204_029370</name>
</gene>
<protein>
    <submittedName>
        <fullName evidence="2">Rad9 protein</fullName>
    </submittedName>
</protein>
<feature type="compositionally biased region" description="Basic and acidic residues" evidence="1">
    <location>
        <begin position="415"/>
        <end position="424"/>
    </location>
</feature>